<protein>
    <submittedName>
        <fullName evidence="2">AAA domain-containing protein</fullName>
    </submittedName>
</protein>
<reference evidence="3" key="1">
    <citation type="submission" date="2016-10" db="EMBL/GenBank/DDBJ databases">
        <authorList>
            <person name="Varghese N."/>
            <person name="Submissions S."/>
        </authorList>
    </citation>
    <scope>NUCLEOTIDE SEQUENCE [LARGE SCALE GENOMIC DNA]</scope>
    <source>
        <strain evidence="3">DSM 217</strain>
    </source>
</reference>
<sequence length="248" mass="27019">MTQPSAAATLAPLTNVGATLAAMQNAMDRVNGLPGLVCLYGRSGYGKSSAAAYTANKTRAYYVELKSLWSTKHILINILRDMGILPANTVAEMLDQACEQLALSGRPLIIDQADYLVDKGRAQILMDLYEGSKAPILFIGEERLSGSMKSRNNTVHRRVLHWIEAQPASLGDCRALARLYCPELEVGEDLLEHINRVVDGCTGRVAVNLNLLAERAKVHGWARADLATWKGQSAADQRLYTGEPGRKA</sequence>
<dbReference type="GO" id="GO:0016887">
    <property type="term" value="F:ATP hydrolysis activity"/>
    <property type="evidence" value="ECO:0007669"/>
    <property type="project" value="InterPro"/>
</dbReference>
<dbReference type="InterPro" id="IPR027417">
    <property type="entry name" value="P-loop_NTPase"/>
</dbReference>
<dbReference type="Pfam" id="PF13401">
    <property type="entry name" value="AAA_22"/>
    <property type="match status" value="1"/>
</dbReference>
<evidence type="ECO:0000313" key="3">
    <source>
        <dbReference type="Proteomes" id="UP000198816"/>
    </source>
</evidence>
<organism evidence="2 3">
    <name type="scientific">Thiocapsa roseopersicina</name>
    <dbReference type="NCBI Taxonomy" id="1058"/>
    <lineage>
        <taxon>Bacteria</taxon>
        <taxon>Pseudomonadati</taxon>
        <taxon>Pseudomonadota</taxon>
        <taxon>Gammaproteobacteria</taxon>
        <taxon>Chromatiales</taxon>
        <taxon>Chromatiaceae</taxon>
        <taxon>Thiocapsa</taxon>
    </lineage>
</organism>
<evidence type="ECO:0000259" key="1">
    <source>
        <dbReference type="Pfam" id="PF13401"/>
    </source>
</evidence>
<dbReference type="InterPro" id="IPR049945">
    <property type="entry name" value="AAA_22"/>
</dbReference>
<name>A0A1H3CP84_THIRO</name>
<dbReference type="RefSeq" id="WP_093037861.1">
    <property type="nucleotide sequence ID" value="NZ_FNNZ01000036.1"/>
</dbReference>
<dbReference type="AlphaFoldDB" id="A0A1H3CP84"/>
<dbReference type="OrthoDB" id="9797061at2"/>
<dbReference type="EMBL" id="FNNZ01000036">
    <property type="protein sequence ID" value="SDX55915.1"/>
    <property type="molecule type" value="Genomic_DNA"/>
</dbReference>
<keyword evidence="3" id="KW-1185">Reference proteome</keyword>
<dbReference type="STRING" id="1058.SAMN05421783_13620"/>
<dbReference type="Proteomes" id="UP000198816">
    <property type="component" value="Unassembled WGS sequence"/>
</dbReference>
<gene>
    <name evidence="2" type="ORF">SAMN05421783_13620</name>
</gene>
<evidence type="ECO:0000313" key="2">
    <source>
        <dbReference type="EMBL" id="SDX55915.1"/>
    </source>
</evidence>
<feature type="domain" description="ORC1/DEAH AAA+ ATPase" evidence="1">
    <location>
        <begin position="34"/>
        <end position="145"/>
    </location>
</feature>
<proteinExistence type="predicted"/>
<accession>A0A1H3CP84</accession>
<dbReference type="SUPFAM" id="SSF52540">
    <property type="entry name" value="P-loop containing nucleoside triphosphate hydrolases"/>
    <property type="match status" value="1"/>
</dbReference>
<dbReference type="Gene3D" id="3.40.50.300">
    <property type="entry name" value="P-loop containing nucleotide triphosphate hydrolases"/>
    <property type="match status" value="1"/>
</dbReference>